<accession>A0ABQ3LVH3</accession>
<gene>
    <name evidence="3" type="ORF">GCM10008023_26320</name>
</gene>
<proteinExistence type="predicted"/>
<evidence type="ECO:0000313" key="3">
    <source>
        <dbReference type="EMBL" id="GHH19325.1"/>
    </source>
</evidence>
<keyword evidence="4" id="KW-1185">Reference proteome</keyword>
<dbReference type="InterPro" id="IPR021136">
    <property type="entry name" value="Flagellar_hook_control-like_C"/>
</dbReference>
<evidence type="ECO:0000259" key="2">
    <source>
        <dbReference type="Pfam" id="PF02120"/>
    </source>
</evidence>
<name>A0ABQ3LVH3_9SPHN</name>
<feature type="compositionally biased region" description="Polar residues" evidence="1">
    <location>
        <begin position="257"/>
        <end position="267"/>
    </location>
</feature>
<feature type="region of interest" description="Disordered" evidence="1">
    <location>
        <begin position="97"/>
        <end position="141"/>
    </location>
</feature>
<dbReference type="Gene3D" id="3.30.750.140">
    <property type="match status" value="1"/>
</dbReference>
<reference evidence="4" key="1">
    <citation type="journal article" date="2019" name="Int. J. Syst. Evol. Microbiol.">
        <title>The Global Catalogue of Microorganisms (GCM) 10K type strain sequencing project: providing services to taxonomists for standard genome sequencing and annotation.</title>
        <authorList>
            <consortium name="The Broad Institute Genomics Platform"/>
            <consortium name="The Broad Institute Genome Sequencing Center for Infectious Disease"/>
            <person name="Wu L."/>
            <person name="Ma J."/>
        </authorList>
    </citation>
    <scope>NUCLEOTIDE SEQUENCE [LARGE SCALE GENOMIC DNA]</scope>
    <source>
        <strain evidence="4">CGMCC 1.8957</strain>
    </source>
</reference>
<dbReference type="CDD" id="cd17470">
    <property type="entry name" value="T3SS_Flik_C"/>
    <property type="match status" value="1"/>
</dbReference>
<dbReference type="EMBL" id="BNAQ01000003">
    <property type="protein sequence ID" value="GHH19325.1"/>
    <property type="molecule type" value="Genomic_DNA"/>
</dbReference>
<feature type="domain" description="Flagellar hook-length control protein-like C-terminal" evidence="2">
    <location>
        <begin position="159"/>
        <end position="234"/>
    </location>
</feature>
<dbReference type="Proteomes" id="UP000652430">
    <property type="component" value="Unassembled WGS sequence"/>
</dbReference>
<organism evidence="3 4">
    <name type="scientific">Sphingomonas glacialis</name>
    <dbReference type="NCBI Taxonomy" id="658225"/>
    <lineage>
        <taxon>Bacteria</taxon>
        <taxon>Pseudomonadati</taxon>
        <taxon>Pseudomonadota</taxon>
        <taxon>Alphaproteobacteria</taxon>
        <taxon>Sphingomonadales</taxon>
        <taxon>Sphingomonadaceae</taxon>
        <taxon>Sphingomonas</taxon>
    </lineage>
</organism>
<dbReference type="PANTHER" id="PTHR37533:SF2">
    <property type="entry name" value="FLAGELLAR HOOK-LENGTH CONTROL PROTEIN"/>
    <property type="match status" value="1"/>
</dbReference>
<sequence>MPELSGTLAATGAPTNQDTRLVLPPLDPAITAALDTALTRAAVARQDAASPAPATADAPQPLALASSGPADAAVIASAVPQPAGRVFAAALATAWRDRAQRSGDPEASAGTMTPGVGAPTHAGDAASVPAAGNAGQSGLDLTRDTGLQRMIEHIETLRDDADARDTRIRLVPDALGSVDVAVRQVGDRVHVHFTAAQEATRALIADAQPRLSELAAARGVRIGDTSVSADSGSGTGAAPQPRPAPSITPAPRALAEETQTPSDARVA</sequence>
<evidence type="ECO:0000256" key="1">
    <source>
        <dbReference type="SAM" id="MobiDB-lite"/>
    </source>
</evidence>
<dbReference type="Pfam" id="PF02120">
    <property type="entry name" value="Flg_hook"/>
    <property type="match status" value="1"/>
</dbReference>
<dbReference type="PANTHER" id="PTHR37533">
    <property type="entry name" value="FLAGELLAR HOOK-LENGTH CONTROL PROTEIN"/>
    <property type="match status" value="1"/>
</dbReference>
<protein>
    <recommendedName>
        <fullName evidence="2">Flagellar hook-length control protein-like C-terminal domain-containing protein</fullName>
    </recommendedName>
</protein>
<dbReference type="InterPro" id="IPR052563">
    <property type="entry name" value="FliK"/>
</dbReference>
<dbReference type="InterPro" id="IPR038610">
    <property type="entry name" value="FliK-like_C_sf"/>
</dbReference>
<evidence type="ECO:0000313" key="4">
    <source>
        <dbReference type="Proteomes" id="UP000652430"/>
    </source>
</evidence>
<feature type="region of interest" description="Disordered" evidence="1">
    <location>
        <begin position="224"/>
        <end position="267"/>
    </location>
</feature>
<comment type="caution">
    <text evidence="3">The sequence shown here is derived from an EMBL/GenBank/DDBJ whole genome shotgun (WGS) entry which is preliminary data.</text>
</comment>
<feature type="region of interest" description="Disordered" evidence="1">
    <location>
        <begin position="1"/>
        <end position="21"/>
    </location>
</feature>